<feature type="region of interest" description="Disordered" evidence="1">
    <location>
        <begin position="70"/>
        <end position="159"/>
    </location>
</feature>
<dbReference type="EMBL" id="MU858073">
    <property type="protein sequence ID" value="KAK4216036.1"/>
    <property type="molecule type" value="Genomic_DNA"/>
</dbReference>
<feature type="compositionally biased region" description="Acidic residues" evidence="1">
    <location>
        <begin position="370"/>
        <end position="423"/>
    </location>
</feature>
<feature type="compositionally biased region" description="Basic and acidic residues" evidence="1">
    <location>
        <begin position="266"/>
        <end position="290"/>
    </location>
</feature>
<reference evidence="3" key="2">
    <citation type="submission" date="2023-05" db="EMBL/GenBank/DDBJ databases">
        <authorList>
            <consortium name="Lawrence Berkeley National Laboratory"/>
            <person name="Steindorff A."/>
            <person name="Hensen N."/>
            <person name="Bonometti L."/>
            <person name="Westerberg I."/>
            <person name="Brannstrom I.O."/>
            <person name="Guillou S."/>
            <person name="Cros-Aarteil S."/>
            <person name="Calhoun S."/>
            <person name="Haridas S."/>
            <person name="Kuo A."/>
            <person name="Mondo S."/>
            <person name="Pangilinan J."/>
            <person name="Riley R."/>
            <person name="Labutti K."/>
            <person name="Andreopoulos B."/>
            <person name="Lipzen A."/>
            <person name="Chen C."/>
            <person name="Yanf M."/>
            <person name="Daum C."/>
            <person name="Ng V."/>
            <person name="Clum A."/>
            <person name="Ohm R."/>
            <person name="Martin F."/>
            <person name="Silar P."/>
            <person name="Natvig D."/>
            <person name="Lalanne C."/>
            <person name="Gautier V."/>
            <person name="Ament-Velasquez S.L."/>
            <person name="Kruys A."/>
            <person name="Hutchinson M.I."/>
            <person name="Powell A.J."/>
            <person name="Barry K."/>
            <person name="Miller A.N."/>
            <person name="Grigoriev I.V."/>
            <person name="Debuchy R."/>
            <person name="Gladieux P."/>
            <person name="Thoren M.H."/>
            <person name="Johannesson H."/>
        </authorList>
    </citation>
    <scope>NUCLEOTIDE SEQUENCE</scope>
    <source>
        <strain evidence="3">PSN293</strain>
    </source>
</reference>
<dbReference type="InterPro" id="IPR029184">
    <property type="entry name" value="Sas4_dom"/>
</dbReference>
<comment type="caution">
    <text evidence="3">The sequence shown here is derived from an EMBL/GenBank/DDBJ whole genome shotgun (WGS) entry which is preliminary data.</text>
</comment>
<dbReference type="InterPro" id="IPR038988">
    <property type="entry name" value="Sas4"/>
</dbReference>
<feature type="region of interest" description="Disordered" evidence="1">
    <location>
        <begin position="347"/>
        <end position="492"/>
    </location>
</feature>
<dbReference type="GO" id="GO:0004402">
    <property type="term" value="F:histone acetyltransferase activity"/>
    <property type="evidence" value="ECO:0007669"/>
    <property type="project" value="TreeGrafter"/>
</dbReference>
<feature type="domain" description="Something about silencing protein 4" evidence="2">
    <location>
        <begin position="257"/>
        <end position="352"/>
    </location>
</feature>
<dbReference type="AlphaFoldDB" id="A0AAN7B7W4"/>
<keyword evidence="4" id="KW-1185">Reference proteome</keyword>
<dbReference type="PANTHER" id="PTHR38422">
    <property type="entry name" value="SOMETHING ABOUT SILENCING PROTEIN 4"/>
    <property type="match status" value="1"/>
</dbReference>
<feature type="compositionally biased region" description="Basic and acidic residues" evidence="1">
    <location>
        <begin position="118"/>
        <end position="132"/>
    </location>
</feature>
<organism evidence="3 4">
    <name type="scientific">Rhypophila decipiens</name>
    <dbReference type="NCBI Taxonomy" id="261697"/>
    <lineage>
        <taxon>Eukaryota</taxon>
        <taxon>Fungi</taxon>
        <taxon>Dikarya</taxon>
        <taxon>Ascomycota</taxon>
        <taxon>Pezizomycotina</taxon>
        <taxon>Sordariomycetes</taxon>
        <taxon>Sordariomycetidae</taxon>
        <taxon>Sordariales</taxon>
        <taxon>Naviculisporaceae</taxon>
        <taxon>Rhypophila</taxon>
    </lineage>
</organism>
<evidence type="ECO:0000313" key="3">
    <source>
        <dbReference type="EMBL" id="KAK4216036.1"/>
    </source>
</evidence>
<dbReference type="PANTHER" id="PTHR38422:SF1">
    <property type="entry name" value="SOMETHING ABOUT SILENCING PROTEIN 4"/>
    <property type="match status" value="1"/>
</dbReference>
<gene>
    <name evidence="3" type="ORF">QBC37DRAFT_106559</name>
</gene>
<name>A0AAN7B7W4_9PEZI</name>
<protein>
    <submittedName>
        <fullName evidence="3">Something about silencing, SAS, complex subunit 4-domain-containing protein</fullName>
    </submittedName>
</protein>
<sequence>MAMTTSMTRSRRAEGPRHPTHSPIRSKIIAISPNANLNGATKRGYDQIDHEINHIVTKRPKFTTSIAVEIPAPQLDARHKPATTKPTSHAHHQNPSRATQPAATKATPPSEPKPARTKHQEKVANGLKHELNRLQSSLPADVKSEGRKLRSQEQSRFKSELSTYFPDYDEVIGNEPEEKHLISVDTPILIVPGSGAASTHQPTQTPDEQSGVQPPTTDQVYPIRGYGDHLFADLYDSQKINFSFLESQIHKKKSQKDPLPDSVFEPWHKKEERAERSARNTEKGRAQHEKEQIIRLLEGLQSHDWLRVMGVSGITESKKKTFEPARDHFIRGCQTILGKFRRWAAEEKRRKREKDRAHAEAEARKKAAEQEEPEADAEEEEEPQIEEEDEEDEEIPDSDGEIDDDEQDEKADDSDGDPPDYDVDASIAKQLREEAIAAATKKTRSRRSNASPQPIPQDEPEFKSFFKKPHERAQALNKSRRRGRTAKAWGEPVPDVRPAEFELPEELEVDNREFQMWWGREKRNRKRRKS</sequence>
<feature type="compositionally biased region" description="Polar residues" evidence="1">
    <location>
        <begin position="196"/>
        <end position="217"/>
    </location>
</feature>
<dbReference type="Proteomes" id="UP001301769">
    <property type="component" value="Unassembled WGS sequence"/>
</dbReference>
<feature type="region of interest" description="Disordered" evidence="1">
    <location>
        <begin position="1"/>
        <end position="24"/>
    </location>
</feature>
<dbReference type="Pfam" id="PF15460">
    <property type="entry name" value="SAS4"/>
    <property type="match status" value="1"/>
</dbReference>
<evidence type="ECO:0000256" key="1">
    <source>
        <dbReference type="SAM" id="MobiDB-lite"/>
    </source>
</evidence>
<feature type="region of interest" description="Disordered" evidence="1">
    <location>
        <begin position="251"/>
        <end position="290"/>
    </location>
</feature>
<reference evidence="3" key="1">
    <citation type="journal article" date="2023" name="Mol. Phylogenet. Evol.">
        <title>Genome-scale phylogeny and comparative genomics of the fungal order Sordariales.</title>
        <authorList>
            <person name="Hensen N."/>
            <person name="Bonometti L."/>
            <person name="Westerberg I."/>
            <person name="Brannstrom I.O."/>
            <person name="Guillou S."/>
            <person name="Cros-Aarteil S."/>
            <person name="Calhoun S."/>
            <person name="Haridas S."/>
            <person name="Kuo A."/>
            <person name="Mondo S."/>
            <person name="Pangilinan J."/>
            <person name="Riley R."/>
            <person name="LaButti K."/>
            <person name="Andreopoulos B."/>
            <person name="Lipzen A."/>
            <person name="Chen C."/>
            <person name="Yan M."/>
            <person name="Daum C."/>
            <person name="Ng V."/>
            <person name="Clum A."/>
            <person name="Steindorff A."/>
            <person name="Ohm R.A."/>
            <person name="Martin F."/>
            <person name="Silar P."/>
            <person name="Natvig D.O."/>
            <person name="Lalanne C."/>
            <person name="Gautier V."/>
            <person name="Ament-Velasquez S.L."/>
            <person name="Kruys A."/>
            <person name="Hutchinson M.I."/>
            <person name="Powell A.J."/>
            <person name="Barry K."/>
            <person name="Miller A.N."/>
            <person name="Grigoriev I.V."/>
            <person name="Debuchy R."/>
            <person name="Gladieux P."/>
            <person name="Hiltunen Thoren M."/>
            <person name="Johannesson H."/>
        </authorList>
    </citation>
    <scope>NUCLEOTIDE SEQUENCE</scope>
    <source>
        <strain evidence="3">PSN293</strain>
    </source>
</reference>
<proteinExistence type="predicted"/>
<feature type="compositionally biased region" description="Low complexity" evidence="1">
    <location>
        <begin position="98"/>
        <end position="108"/>
    </location>
</feature>
<dbReference type="GO" id="GO:0033255">
    <property type="term" value="C:SAS acetyltransferase complex"/>
    <property type="evidence" value="ECO:0007669"/>
    <property type="project" value="InterPro"/>
</dbReference>
<feature type="compositionally biased region" description="Basic and acidic residues" evidence="1">
    <location>
        <begin position="347"/>
        <end position="369"/>
    </location>
</feature>
<feature type="compositionally biased region" description="Basic and acidic residues" evidence="1">
    <location>
        <begin position="142"/>
        <end position="159"/>
    </location>
</feature>
<evidence type="ECO:0000259" key="2">
    <source>
        <dbReference type="Pfam" id="PF15460"/>
    </source>
</evidence>
<evidence type="ECO:0000313" key="4">
    <source>
        <dbReference type="Proteomes" id="UP001301769"/>
    </source>
</evidence>
<feature type="region of interest" description="Disordered" evidence="1">
    <location>
        <begin position="193"/>
        <end position="217"/>
    </location>
</feature>
<accession>A0AAN7B7W4</accession>